<evidence type="ECO:0000256" key="3">
    <source>
        <dbReference type="ARBA" id="ARBA00022989"/>
    </source>
</evidence>
<dbReference type="OrthoDB" id="5241662at2759"/>
<sequence length="272" mass="28990">MSQLRVEEDRHVLRTPMWVLIIRSAQSVLSLLILALAAAIATRNYADEAGLALAVALLTWLAITYMTLTERLPSLRAGYHVLAVLALDGLLVVLWLAAFAALAARRALLSGYTGIEGLTSATAGLGSLQWILFIVTLVWGLVSFFKGRKQGRFPLGALEPSPSTTEECQMETKPSGPPTRQGAETMPAPSPYPTAPRSSPSPCPTPQPTCGDGQAVTTHGPDCGFQTQQQALSTSELPAQELAYNSPSPVVGSPTPPTPLLVGNHHDHHYHS</sequence>
<keyword evidence="4 6" id="KW-0472">Membrane</keyword>
<dbReference type="PANTHER" id="PTHR37451:SF1">
    <property type="entry name" value="MARVEL DOMAIN-CONTAINING PROTEIN"/>
    <property type="match status" value="1"/>
</dbReference>
<dbReference type="STRING" id="1330021.A0A367LC88"/>
<reference evidence="8 9" key="1">
    <citation type="journal article" date="2015" name="BMC Genomics">
        <title>Insights from the genome of Ophiocordyceps polyrhachis-furcata to pathogenicity and host specificity in insect fungi.</title>
        <authorList>
            <person name="Wichadakul D."/>
            <person name="Kobmoo N."/>
            <person name="Ingsriswang S."/>
            <person name="Tangphatsornruang S."/>
            <person name="Chantasingh D."/>
            <person name="Luangsa-ard J.J."/>
            <person name="Eurwilaichitr L."/>
        </authorList>
    </citation>
    <scope>NUCLEOTIDE SEQUENCE [LARGE SCALE GENOMIC DNA]</scope>
    <source>
        <strain evidence="8 9">BCC 54312</strain>
    </source>
</reference>
<dbReference type="Pfam" id="PF01284">
    <property type="entry name" value="MARVEL"/>
    <property type="match status" value="1"/>
</dbReference>
<keyword evidence="3 6" id="KW-1133">Transmembrane helix</keyword>
<feature type="transmembrane region" description="Helical" evidence="6">
    <location>
        <begin position="80"/>
        <end position="104"/>
    </location>
</feature>
<keyword evidence="2 6" id="KW-0812">Transmembrane</keyword>
<protein>
    <recommendedName>
        <fullName evidence="7">MARVEL domain-containing protein</fullName>
    </recommendedName>
</protein>
<evidence type="ECO:0000313" key="9">
    <source>
        <dbReference type="Proteomes" id="UP000253664"/>
    </source>
</evidence>
<dbReference type="InterPro" id="IPR008253">
    <property type="entry name" value="Marvel"/>
</dbReference>
<evidence type="ECO:0000256" key="5">
    <source>
        <dbReference type="SAM" id="MobiDB-lite"/>
    </source>
</evidence>
<comment type="caution">
    <text evidence="8">The sequence shown here is derived from an EMBL/GenBank/DDBJ whole genome shotgun (WGS) entry which is preliminary data.</text>
</comment>
<gene>
    <name evidence="8" type="ORF">L249_0678</name>
</gene>
<evidence type="ECO:0000256" key="1">
    <source>
        <dbReference type="ARBA" id="ARBA00004141"/>
    </source>
</evidence>
<dbReference type="GO" id="GO:0016020">
    <property type="term" value="C:membrane"/>
    <property type="evidence" value="ECO:0007669"/>
    <property type="project" value="UniProtKB-SubCell"/>
</dbReference>
<feature type="transmembrane region" description="Helical" evidence="6">
    <location>
        <begin position="20"/>
        <end position="43"/>
    </location>
</feature>
<comment type="subcellular location">
    <subcellularLocation>
        <location evidence="1">Membrane</location>
        <topology evidence="1">Multi-pass membrane protein</topology>
    </subcellularLocation>
</comment>
<organism evidence="8 9">
    <name type="scientific">Ophiocordyceps polyrhachis-furcata BCC 54312</name>
    <dbReference type="NCBI Taxonomy" id="1330021"/>
    <lineage>
        <taxon>Eukaryota</taxon>
        <taxon>Fungi</taxon>
        <taxon>Dikarya</taxon>
        <taxon>Ascomycota</taxon>
        <taxon>Pezizomycotina</taxon>
        <taxon>Sordariomycetes</taxon>
        <taxon>Hypocreomycetidae</taxon>
        <taxon>Hypocreales</taxon>
        <taxon>Ophiocordycipitaceae</taxon>
        <taxon>Ophiocordyceps</taxon>
    </lineage>
</organism>
<feature type="transmembrane region" description="Helical" evidence="6">
    <location>
        <begin position="124"/>
        <end position="145"/>
    </location>
</feature>
<feature type="transmembrane region" description="Helical" evidence="6">
    <location>
        <begin position="49"/>
        <end position="68"/>
    </location>
</feature>
<proteinExistence type="predicted"/>
<evidence type="ECO:0000259" key="7">
    <source>
        <dbReference type="Pfam" id="PF01284"/>
    </source>
</evidence>
<accession>A0A367LC88</accession>
<dbReference type="Proteomes" id="UP000253664">
    <property type="component" value="Unassembled WGS sequence"/>
</dbReference>
<evidence type="ECO:0000256" key="2">
    <source>
        <dbReference type="ARBA" id="ARBA00022692"/>
    </source>
</evidence>
<feature type="region of interest" description="Disordered" evidence="5">
    <location>
        <begin position="155"/>
        <end position="272"/>
    </location>
</feature>
<name>A0A367LC88_9HYPO</name>
<dbReference type="AlphaFoldDB" id="A0A367LC88"/>
<feature type="compositionally biased region" description="Polar residues" evidence="5">
    <location>
        <begin position="225"/>
        <end position="237"/>
    </location>
</feature>
<dbReference type="PANTHER" id="PTHR37451">
    <property type="entry name" value="MARVEL DOMAIN"/>
    <property type="match status" value="1"/>
</dbReference>
<dbReference type="EMBL" id="LKCN02000007">
    <property type="protein sequence ID" value="RCI12021.1"/>
    <property type="molecule type" value="Genomic_DNA"/>
</dbReference>
<keyword evidence="9" id="KW-1185">Reference proteome</keyword>
<evidence type="ECO:0000256" key="6">
    <source>
        <dbReference type="SAM" id="Phobius"/>
    </source>
</evidence>
<feature type="compositionally biased region" description="Pro residues" evidence="5">
    <location>
        <begin position="188"/>
        <end position="207"/>
    </location>
</feature>
<evidence type="ECO:0000313" key="8">
    <source>
        <dbReference type="EMBL" id="RCI12021.1"/>
    </source>
</evidence>
<evidence type="ECO:0000256" key="4">
    <source>
        <dbReference type="ARBA" id="ARBA00023136"/>
    </source>
</evidence>
<feature type="domain" description="MARVEL" evidence="7">
    <location>
        <begin position="20"/>
        <end position="138"/>
    </location>
</feature>